<dbReference type="HOGENOM" id="CLU_791870_0_0_11"/>
<dbReference type="eggNOG" id="COG1476">
    <property type="taxonomic scope" value="Bacteria"/>
</dbReference>
<evidence type="ECO:0000313" key="2">
    <source>
        <dbReference type="Proteomes" id="UP000019150"/>
    </source>
</evidence>
<dbReference type="AlphaFoldDB" id="W5TDR9"/>
<gene>
    <name evidence="1" type="ORF">NONO_c26930</name>
</gene>
<protein>
    <recommendedName>
        <fullName evidence="3">Transcriptional regulator</fullName>
    </recommendedName>
</protein>
<dbReference type="InterPro" id="IPR011990">
    <property type="entry name" value="TPR-like_helical_dom_sf"/>
</dbReference>
<evidence type="ECO:0008006" key="3">
    <source>
        <dbReference type="Google" id="ProtNLM"/>
    </source>
</evidence>
<proteinExistence type="predicted"/>
<reference evidence="1 2" key="1">
    <citation type="journal article" date="2014" name="Appl. Environ. Microbiol.">
        <title>Insights into the Microbial Degradation of Rubber and Gutta-Percha by Analysis of the Complete Genome of Nocardia nova SH22a.</title>
        <authorList>
            <person name="Luo Q."/>
            <person name="Hiessl S."/>
            <person name="Poehlein A."/>
            <person name="Daniel R."/>
            <person name="Steinbuchel A."/>
        </authorList>
    </citation>
    <scope>NUCLEOTIDE SEQUENCE [LARGE SCALE GENOMIC DNA]</scope>
    <source>
        <strain evidence="1">SH22a</strain>
    </source>
</reference>
<dbReference type="EMBL" id="CP006850">
    <property type="protein sequence ID" value="AHH17485.1"/>
    <property type="molecule type" value="Genomic_DNA"/>
</dbReference>
<dbReference type="STRING" id="1415166.NONO_c26930"/>
<dbReference type="KEGG" id="nno:NONO_c26930"/>
<dbReference type="SUPFAM" id="SSF48452">
    <property type="entry name" value="TPR-like"/>
    <property type="match status" value="1"/>
</dbReference>
<keyword evidence="2" id="KW-1185">Reference proteome</keyword>
<organism evidence="1 2">
    <name type="scientific">Nocardia nova SH22a</name>
    <dbReference type="NCBI Taxonomy" id="1415166"/>
    <lineage>
        <taxon>Bacteria</taxon>
        <taxon>Bacillati</taxon>
        <taxon>Actinomycetota</taxon>
        <taxon>Actinomycetes</taxon>
        <taxon>Mycobacteriales</taxon>
        <taxon>Nocardiaceae</taxon>
        <taxon>Nocardia</taxon>
    </lineage>
</organism>
<dbReference type="Proteomes" id="UP000019150">
    <property type="component" value="Chromosome"/>
</dbReference>
<dbReference type="PATRIC" id="fig|1415166.3.peg.2760"/>
<sequence>MTLLGVETPDALGLHPKRTRRDRERYEATKRRAFLALTGLGAATALADAPRLVGETDIAEMRGRFARLVDVDSVVGGADTFCLYFTELARTEQILAHSTYTSGIRRQLTELAAEQSQQAGWAAFDAGFTDTAVELFGYSRRAADEAFNRELSANALMHIACASQTAEAVQAADSACASIDPRAPGKARALLQSRRAWSLATAGDRNGAARALDAARNALQNNNNDAPHWCAWIDHAELDIMTGRVWSVLHVPDKAIAPLERALTTYPDHWSRDKALYLSWLADSYLDAGAEVAAVSATEKALGLIGTVASARPLARLRQVSQRFAAAGVAGGVDLARRTSTASAPIPVRL</sequence>
<name>W5TDR9_9NOCA</name>
<dbReference type="Gene3D" id="1.25.40.10">
    <property type="entry name" value="Tetratricopeptide repeat domain"/>
    <property type="match status" value="1"/>
</dbReference>
<evidence type="ECO:0000313" key="1">
    <source>
        <dbReference type="EMBL" id="AHH17485.1"/>
    </source>
</evidence>
<accession>W5TDR9</accession>